<dbReference type="AlphaFoldDB" id="A0A1Q3F4J9"/>
<reference evidence="15" key="1">
    <citation type="submission" date="2017-01" db="EMBL/GenBank/DDBJ databases">
        <title>A deep insight into the sialotranscriptome of adult male and female Cluex tarsalis mosquitoes.</title>
        <authorList>
            <person name="Ribeiro J.M."/>
            <person name="Moreira F."/>
            <person name="Bernard K.A."/>
            <person name="Calvo E."/>
        </authorList>
    </citation>
    <scope>NUCLEOTIDE SEQUENCE</scope>
    <source>
        <strain evidence="15">Kern County</strain>
        <tissue evidence="15">Salivary glands</tissue>
    </source>
</reference>
<dbReference type="InterPro" id="IPR021718">
    <property type="entry name" value="CPSF73-100_C"/>
</dbReference>
<keyword evidence="15" id="KW-0269">Exonuclease</keyword>
<keyword evidence="5" id="KW-0479">Metal-binding</keyword>
<evidence type="ECO:0000259" key="12">
    <source>
        <dbReference type="SMART" id="SM00849"/>
    </source>
</evidence>
<evidence type="ECO:0000313" key="15">
    <source>
        <dbReference type="EMBL" id="JAV22453.1"/>
    </source>
</evidence>
<keyword evidence="9" id="KW-0694">RNA-binding</keyword>
<keyword evidence="3" id="KW-0507">mRNA processing</keyword>
<dbReference type="Gene3D" id="3.60.15.10">
    <property type="entry name" value="Ribonuclease Z/Hydroxyacylglutathione hydrolase-like"/>
    <property type="match status" value="1"/>
</dbReference>
<feature type="domain" description="Beta-Casp" evidence="13">
    <location>
        <begin position="253"/>
        <end position="374"/>
    </location>
</feature>
<dbReference type="InterPro" id="IPR022712">
    <property type="entry name" value="Beta_Casp"/>
</dbReference>
<accession>A0A1Q3F4J9</accession>
<dbReference type="InterPro" id="IPR036866">
    <property type="entry name" value="RibonucZ/Hydroxyglut_hydro"/>
</dbReference>
<dbReference type="Pfam" id="PF11718">
    <property type="entry name" value="CPSF73-100_C"/>
    <property type="match status" value="1"/>
</dbReference>
<dbReference type="SMART" id="SM00849">
    <property type="entry name" value="Lactamase_B"/>
    <property type="match status" value="1"/>
</dbReference>
<evidence type="ECO:0000256" key="8">
    <source>
        <dbReference type="ARBA" id="ARBA00022833"/>
    </source>
</evidence>
<dbReference type="EMBL" id="GFDL01012592">
    <property type="protein sequence ID" value="JAV22453.1"/>
    <property type="molecule type" value="Transcribed_RNA"/>
</dbReference>
<organism evidence="15">
    <name type="scientific">Culex tarsalis</name>
    <name type="common">Encephalitis mosquito</name>
    <dbReference type="NCBI Taxonomy" id="7177"/>
    <lineage>
        <taxon>Eukaryota</taxon>
        <taxon>Metazoa</taxon>
        <taxon>Ecdysozoa</taxon>
        <taxon>Arthropoda</taxon>
        <taxon>Hexapoda</taxon>
        <taxon>Insecta</taxon>
        <taxon>Pterygota</taxon>
        <taxon>Neoptera</taxon>
        <taxon>Endopterygota</taxon>
        <taxon>Diptera</taxon>
        <taxon>Nematocera</taxon>
        <taxon>Culicoidea</taxon>
        <taxon>Culicidae</taxon>
        <taxon>Culicinae</taxon>
        <taxon>Culicini</taxon>
        <taxon>Culex</taxon>
        <taxon>Culex</taxon>
    </lineage>
</organism>
<dbReference type="GO" id="GO:0046872">
    <property type="term" value="F:metal ion binding"/>
    <property type="evidence" value="ECO:0007669"/>
    <property type="project" value="UniProtKB-KW"/>
</dbReference>
<dbReference type="PANTHER" id="PTHR11203:SF11">
    <property type="entry name" value="CLEAVAGE AND POLYADENYLATION SPECIFICITY FACTOR SUBUNIT 3"/>
    <property type="match status" value="1"/>
</dbReference>
<evidence type="ECO:0000256" key="2">
    <source>
        <dbReference type="ARBA" id="ARBA00004123"/>
    </source>
</evidence>
<dbReference type="FunFam" id="3.60.15.10:FF:000005">
    <property type="entry name" value="Cleavage and polyadenylation specificity factor subunit 3"/>
    <property type="match status" value="1"/>
</dbReference>
<keyword evidence="8" id="KW-0862">Zinc</keyword>
<evidence type="ECO:0000256" key="9">
    <source>
        <dbReference type="ARBA" id="ARBA00022884"/>
    </source>
</evidence>
<dbReference type="SMART" id="SM01027">
    <property type="entry name" value="Beta-Casp"/>
    <property type="match status" value="1"/>
</dbReference>
<evidence type="ECO:0000256" key="4">
    <source>
        <dbReference type="ARBA" id="ARBA00022722"/>
    </source>
</evidence>
<dbReference type="CDD" id="cd16292">
    <property type="entry name" value="CPSF3-like_MBL-fold"/>
    <property type="match status" value="1"/>
</dbReference>
<dbReference type="SMART" id="SM01098">
    <property type="entry name" value="CPSF73-100_C"/>
    <property type="match status" value="1"/>
</dbReference>
<proteinExistence type="inferred from homology"/>
<evidence type="ECO:0000256" key="10">
    <source>
        <dbReference type="ARBA" id="ARBA00023242"/>
    </source>
</evidence>
<dbReference type="GO" id="GO:0004534">
    <property type="term" value="F:5'-3' RNA exonuclease activity"/>
    <property type="evidence" value="ECO:0007669"/>
    <property type="project" value="TreeGrafter"/>
</dbReference>
<protein>
    <submittedName>
        <fullName evidence="15">Putative exonuclease of the beta-lactamase fold involved in rna processing translation</fullName>
    </submittedName>
</protein>
<name>A0A1Q3F4J9_CULTA</name>
<evidence type="ECO:0000256" key="6">
    <source>
        <dbReference type="ARBA" id="ARBA00022759"/>
    </source>
</evidence>
<keyword evidence="4" id="KW-0540">Nuclease</keyword>
<dbReference type="InterPro" id="IPR011108">
    <property type="entry name" value="RMMBL"/>
</dbReference>
<dbReference type="GO" id="GO:0006398">
    <property type="term" value="P:mRNA 3'-end processing by stem-loop binding and cleavage"/>
    <property type="evidence" value="ECO:0007669"/>
    <property type="project" value="TreeGrafter"/>
</dbReference>
<keyword evidence="7" id="KW-0378">Hydrolase</keyword>
<comment type="subcellular location">
    <subcellularLocation>
        <location evidence="2">Nucleus</location>
    </subcellularLocation>
</comment>
<feature type="domain" description="Metallo-beta-lactamase" evidence="12">
    <location>
        <begin position="31"/>
        <end position="241"/>
    </location>
</feature>
<evidence type="ECO:0000259" key="14">
    <source>
        <dbReference type="SMART" id="SM01098"/>
    </source>
</evidence>
<evidence type="ECO:0000256" key="5">
    <source>
        <dbReference type="ARBA" id="ARBA00022723"/>
    </source>
</evidence>
<evidence type="ECO:0000256" key="3">
    <source>
        <dbReference type="ARBA" id="ARBA00022664"/>
    </source>
</evidence>
<comment type="cofactor">
    <cofactor evidence="1">
        <name>Zn(2+)</name>
        <dbReference type="ChEBI" id="CHEBI:29105"/>
    </cofactor>
</comment>
<dbReference type="InterPro" id="IPR050698">
    <property type="entry name" value="MBL"/>
</dbReference>
<evidence type="ECO:0000256" key="1">
    <source>
        <dbReference type="ARBA" id="ARBA00001947"/>
    </source>
</evidence>
<sequence length="688" mass="77254">MASKRKADGQVPAEENDLLLIRPLGAGQEVGRSCIMLEFKGKKIMLDCGIHPGLSGMDALPFVDLIEADEVDLLFISHFHLDHCGALPWFLQKTSFKGRCFMTHATKAIYRWMLSDYIKVSNISTEQMLYTEADLEASMEKIETINFHEERDVMGVRFWAYNAGHVLGAAMFMIEIAGVKILYTGDFSRQEDRHLMAAEIPTMKPDVLITESTYGTHIHEKREDRESRFTTLVQKIVQQGGRCLIPVFALGRAQELLLILDEYWSQNPELQEIPIYYASSLAKKCMAVYQTYINAMNDKIRRQIAVNNPFVFRHISNLKGIDHFEDIGPCVVMASPGMMQSGLSRELFETWCSDPKNGVIIAGYCVEGTLAKTILSEPEEITSMSGQKLPLNMSVDYISFSAHTDYQQTSEFIRLLKPTHVVLVHGEQNEMSRLKSALQREYEHDPNANITLHNPRNTHAVELYFRGEKTAKVMGNLAVKSPEEGQKLSGVLVKRDFKYHLLAASDLSKYTDMSMSVVTQRQSIHWQGSIASLRMLLDRVGGPGTVSSDGPEASDKRFRVFDCVDVSFDGKIVIMEWQATPVNDMYADTVLASLLQSELSGSMVKGATATKPDKMHFKECLIETLQDMFGANSVPKLFKGDSLSVTVHGKQVDINLSTLEVTCDQDEGLYQTVKTTVNKLHQNLVQVS</sequence>
<dbReference type="Gene3D" id="3.40.50.10890">
    <property type="match status" value="1"/>
</dbReference>
<dbReference type="SUPFAM" id="SSF56281">
    <property type="entry name" value="Metallo-hydrolase/oxidoreductase"/>
    <property type="match status" value="1"/>
</dbReference>
<dbReference type="Pfam" id="PF00753">
    <property type="entry name" value="Lactamase_B"/>
    <property type="match status" value="1"/>
</dbReference>
<dbReference type="GO" id="GO:0003723">
    <property type="term" value="F:RNA binding"/>
    <property type="evidence" value="ECO:0007669"/>
    <property type="project" value="UniProtKB-KW"/>
</dbReference>
<keyword evidence="10" id="KW-0539">Nucleus</keyword>
<keyword evidence="6" id="KW-0255">Endonuclease</keyword>
<dbReference type="PANTHER" id="PTHR11203">
    <property type="entry name" value="CLEAVAGE AND POLYADENYLATION SPECIFICITY FACTOR FAMILY MEMBER"/>
    <property type="match status" value="1"/>
</dbReference>
<dbReference type="FunFam" id="3.40.50.10890:FF:000001">
    <property type="entry name" value="Cleavage and polyadenylation specificity factor subunit 3"/>
    <property type="match status" value="1"/>
</dbReference>
<dbReference type="Pfam" id="PF07521">
    <property type="entry name" value="RMMBL"/>
    <property type="match status" value="1"/>
</dbReference>
<evidence type="ECO:0000256" key="11">
    <source>
        <dbReference type="ARBA" id="ARBA00061099"/>
    </source>
</evidence>
<dbReference type="Pfam" id="PF10996">
    <property type="entry name" value="Beta-Casp"/>
    <property type="match status" value="1"/>
</dbReference>
<comment type="similarity">
    <text evidence="11">Belongs to the metallo-beta-lactamase superfamily. RNA-metabolizing metallo-beta-lactamase-like family. CPSF3 subfamily.</text>
</comment>
<evidence type="ECO:0000259" key="13">
    <source>
        <dbReference type="SMART" id="SM01027"/>
    </source>
</evidence>
<dbReference type="GO" id="GO:0004521">
    <property type="term" value="F:RNA endonuclease activity"/>
    <property type="evidence" value="ECO:0007669"/>
    <property type="project" value="TreeGrafter"/>
</dbReference>
<dbReference type="InterPro" id="IPR001279">
    <property type="entry name" value="Metallo-B-lactamas"/>
</dbReference>
<dbReference type="GO" id="GO:0005847">
    <property type="term" value="C:mRNA cleavage and polyadenylation specificity factor complex"/>
    <property type="evidence" value="ECO:0007669"/>
    <property type="project" value="TreeGrafter"/>
</dbReference>
<feature type="domain" description="Pre-mRNA 3'-end-processing endonuclease polyadenylation factor C-term" evidence="14">
    <location>
        <begin position="484"/>
        <end position="687"/>
    </location>
</feature>
<evidence type="ECO:0000256" key="7">
    <source>
        <dbReference type="ARBA" id="ARBA00022801"/>
    </source>
</evidence>